<accession>A0AAW6JWA2</accession>
<reference evidence="2" key="1">
    <citation type="submission" date="2022-12" db="EMBL/GenBank/DDBJ databases">
        <title>Genome of R. gnavus strain RSHDN_120.</title>
        <authorList>
            <person name="Abdugheni R."/>
        </authorList>
    </citation>
    <scope>NUCLEOTIDE SEQUENCE</scope>
    <source>
        <strain evidence="2">RSHDN_120</strain>
    </source>
</reference>
<sequence>MVYSQKLTGYLMQKGFVLIDMRPDLKKSGRNVFFFNDTPQLKSAIDEYMSR</sequence>
<feature type="domain" description="DUF5659" evidence="1">
    <location>
        <begin position="2"/>
        <end position="49"/>
    </location>
</feature>
<dbReference type="Pfam" id="PF18903">
    <property type="entry name" value="DUF5659"/>
    <property type="match status" value="1"/>
</dbReference>
<gene>
    <name evidence="2" type="ORF">O4N78_01925</name>
</gene>
<dbReference type="Proteomes" id="UP001149331">
    <property type="component" value="Unassembled WGS sequence"/>
</dbReference>
<evidence type="ECO:0000259" key="1">
    <source>
        <dbReference type="Pfam" id="PF18903"/>
    </source>
</evidence>
<comment type="caution">
    <text evidence="2">The sequence shown here is derived from an EMBL/GenBank/DDBJ whole genome shotgun (WGS) entry which is preliminary data.</text>
</comment>
<proteinExistence type="predicted"/>
<evidence type="ECO:0000313" key="3">
    <source>
        <dbReference type="Proteomes" id="UP001149331"/>
    </source>
</evidence>
<name>A0AAW6JWA2_MEDGN</name>
<dbReference type="InterPro" id="IPR043718">
    <property type="entry name" value="DUF5659"/>
</dbReference>
<dbReference type="AlphaFoldDB" id="A0AAW6JWA2"/>
<dbReference type="RefSeq" id="WP_272583268.1">
    <property type="nucleotide sequence ID" value="NZ_JAPZEG010000001.1"/>
</dbReference>
<dbReference type="EMBL" id="JAPZEG010000001">
    <property type="protein sequence ID" value="MDE1202346.1"/>
    <property type="molecule type" value="Genomic_DNA"/>
</dbReference>
<organism evidence="2 3">
    <name type="scientific">Mediterraneibacter gnavus</name>
    <name type="common">Ruminococcus gnavus</name>
    <dbReference type="NCBI Taxonomy" id="33038"/>
    <lineage>
        <taxon>Bacteria</taxon>
        <taxon>Bacillati</taxon>
        <taxon>Bacillota</taxon>
        <taxon>Clostridia</taxon>
        <taxon>Lachnospirales</taxon>
        <taxon>Lachnospiraceae</taxon>
        <taxon>Mediterraneibacter</taxon>
    </lineage>
</organism>
<protein>
    <submittedName>
        <fullName evidence="2">DUF5659 domain-containing protein</fullName>
    </submittedName>
</protein>
<evidence type="ECO:0000313" key="2">
    <source>
        <dbReference type="EMBL" id="MDE1202346.1"/>
    </source>
</evidence>